<reference evidence="1" key="1">
    <citation type="submission" date="2018-11" db="EMBL/GenBank/DDBJ databases">
        <authorList>
            <consortium name="Genoscope - CEA"/>
            <person name="William W."/>
        </authorList>
    </citation>
    <scope>NUCLEOTIDE SEQUENCE</scope>
</reference>
<organism evidence="1">
    <name type="scientific">Brassica campestris</name>
    <name type="common">Field mustard</name>
    <dbReference type="NCBI Taxonomy" id="3711"/>
    <lineage>
        <taxon>Eukaryota</taxon>
        <taxon>Viridiplantae</taxon>
        <taxon>Streptophyta</taxon>
        <taxon>Embryophyta</taxon>
        <taxon>Tracheophyta</taxon>
        <taxon>Spermatophyta</taxon>
        <taxon>Magnoliopsida</taxon>
        <taxon>eudicotyledons</taxon>
        <taxon>Gunneridae</taxon>
        <taxon>Pentapetalae</taxon>
        <taxon>rosids</taxon>
        <taxon>malvids</taxon>
        <taxon>Brassicales</taxon>
        <taxon>Brassicaceae</taxon>
        <taxon>Brassiceae</taxon>
        <taxon>Brassica</taxon>
    </lineage>
</organism>
<proteinExistence type="predicted"/>
<dbReference type="EMBL" id="LR031573">
    <property type="protein sequence ID" value="VDC87936.1"/>
    <property type="molecule type" value="Genomic_DNA"/>
</dbReference>
<gene>
    <name evidence="1" type="ORF">BRAA02T06570Z</name>
</gene>
<protein>
    <submittedName>
        <fullName evidence="1">Uncharacterized protein</fullName>
    </submittedName>
</protein>
<sequence>MSLSSLFLSHTHTHTNTNHKPETLFLWFILYNIYPQLL</sequence>
<dbReference type="AlphaFoldDB" id="A0A3P6A3C3"/>
<evidence type="ECO:0000313" key="1">
    <source>
        <dbReference type="EMBL" id="VDC87936.1"/>
    </source>
</evidence>
<accession>A0A3P6A3C3</accession>
<name>A0A3P6A3C3_BRACM</name>